<dbReference type="EMBL" id="MPUH01000749">
    <property type="protein sequence ID" value="OMJ74473.1"/>
    <property type="molecule type" value="Genomic_DNA"/>
</dbReference>
<comment type="caution">
    <text evidence="2">The sequence shown here is derived from an EMBL/GenBank/DDBJ whole genome shotgun (WGS) entry which is preliminary data.</text>
</comment>
<evidence type="ECO:0000313" key="3">
    <source>
        <dbReference type="Proteomes" id="UP000187209"/>
    </source>
</evidence>
<keyword evidence="3" id="KW-1185">Reference proteome</keyword>
<dbReference type="Pfam" id="PF00787">
    <property type="entry name" value="PX"/>
    <property type="match status" value="1"/>
</dbReference>
<dbReference type="SMART" id="SM00312">
    <property type="entry name" value="PX"/>
    <property type="match status" value="1"/>
</dbReference>
<dbReference type="InterPro" id="IPR001683">
    <property type="entry name" value="PX_dom"/>
</dbReference>
<accession>A0A1R2BCG1</accession>
<dbReference type="Gene3D" id="3.30.1520.10">
    <property type="entry name" value="Phox-like domain"/>
    <property type="match status" value="1"/>
</dbReference>
<name>A0A1R2BCG1_9CILI</name>
<dbReference type="SUPFAM" id="SSF64268">
    <property type="entry name" value="PX domain"/>
    <property type="match status" value="1"/>
</dbReference>
<dbReference type="AlphaFoldDB" id="A0A1R2BCG1"/>
<dbReference type="InterPro" id="IPR036871">
    <property type="entry name" value="PX_dom_sf"/>
</dbReference>
<dbReference type="PANTHER" id="PTHR10555">
    <property type="entry name" value="SORTING NEXIN"/>
    <property type="match status" value="1"/>
</dbReference>
<proteinExistence type="predicted"/>
<dbReference type="PANTHER" id="PTHR10555:SF170">
    <property type="entry name" value="FI18122P1"/>
    <property type="match status" value="1"/>
</dbReference>
<evidence type="ECO:0000313" key="2">
    <source>
        <dbReference type="EMBL" id="OMJ74473.1"/>
    </source>
</evidence>
<dbReference type="GO" id="GO:0035091">
    <property type="term" value="F:phosphatidylinositol binding"/>
    <property type="evidence" value="ECO:0007669"/>
    <property type="project" value="InterPro"/>
</dbReference>
<dbReference type="GO" id="GO:0005768">
    <property type="term" value="C:endosome"/>
    <property type="evidence" value="ECO:0007669"/>
    <property type="project" value="TreeGrafter"/>
</dbReference>
<protein>
    <recommendedName>
        <fullName evidence="1">PX domain-containing protein</fullName>
    </recommendedName>
</protein>
<dbReference type="OrthoDB" id="289314at2759"/>
<reference evidence="2 3" key="1">
    <citation type="submission" date="2016-11" db="EMBL/GenBank/DDBJ databases">
        <title>The macronuclear genome of Stentor coeruleus: a giant cell with tiny introns.</title>
        <authorList>
            <person name="Slabodnick M."/>
            <person name="Ruby J.G."/>
            <person name="Reiff S.B."/>
            <person name="Swart E.C."/>
            <person name="Gosai S."/>
            <person name="Prabakaran S."/>
            <person name="Witkowska E."/>
            <person name="Larue G.E."/>
            <person name="Fisher S."/>
            <person name="Freeman R.M."/>
            <person name="Gunawardena J."/>
            <person name="Chu W."/>
            <person name="Stover N.A."/>
            <person name="Gregory B.D."/>
            <person name="Nowacki M."/>
            <person name="Derisi J."/>
            <person name="Roy S.W."/>
            <person name="Marshall W.F."/>
            <person name="Sood P."/>
        </authorList>
    </citation>
    <scope>NUCLEOTIDE SEQUENCE [LARGE SCALE GENOMIC DNA]</scope>
    <source>
        <strain evidence="2">WM001</strain>
    </source>
</reference>
<dbReference type="Proteomes" id="UP000187209">
    <property type="component" value="Unassembled WGS sequence"/>
</dbReference>
<feature type="domain" description="PX" evidence="1">
    <location>
        <begin position="59"/>
        <end position="171"/>
    </location>
</feature>
<evidence type="ECO:0000259" key="1">
    <source>
        <dbReference type="PROSITE" id="PS50195"/>
    </source>
</evidence>
<sequence>MDRRSEIIFEHPEDSKEQQNLVMFKDFLSRSFGTSEFTSESAGDFSEDSSVKAVYYPKNSEEITVKDPSVRSTRFSKHVMYLISGYDSSGDFQNKRRYKEFYALRKILVDQWPGCTVPQLPPKQAIGNLDNEFVESRRKQLEHFLRQIARLNHLYGCDEMQEFLRGPPKFHRSDILTKQINWKLIALRYQNVFSQFSGFQRTPKVEKEIGELLGHLNNGISNLDTLIISCNDTFASACALESCFIRLVTDINSTKRFFHEKLQEYPIGPTTINPFAHLIYWCKNNTLSINGLIESIYKQYELQKLKTKLLGKIEEEKVKIAAIDKGKKRVIQFFNKKPNEFYKGVIESEILSLKSNVEDIDTILNLSSALVMFHEFPNFKQQKAQELLTELKNLKETCDDFFQVFIEKLSNIDIFDN</sequence>
<dbReference type="CDD" id="cd06093">
    <property type="entry name" value="PX_domain"/>
    <property type="match status" value="1"/>
</dbReference>
<organism evidence="2 3">
    <name type="scientific">Stentor coeruleus</name>
    <dbReference type="NCBI Taxonomy" id="5963"/>
    <lineage>
        <taxon>Eukaryota</taxon>
        <taxon>Sar</taxon>
        <taxon>Alveolata</taxon>
        <taxon>Ciliophora</taxon>
        <taxon>Postciliodesmatophora</taxon>
        <taxon>Heterotrichea</taxon>
        <taxon>Heterotrichida</taxon>
        <taxon>Stentoridae</taxon>
        <taxon>Stentor</taxon>
    </lineage>
</organism>
<dbReference type="PROSITE" id="PS50195">
    <property type="entry name" value="PX"/>
    <property type="match status" value="1"/>
</dbReference>
<gene>
    <name evidence="2" type="ORF">SteCoe_26599</name>
</gene>